<sequence>MSRPKMPQKKEAMDKLVQDITDFATRLHDLLNNRQPMTADTSRELERHMKQLPLNGSVLGKQARTLDALGTELWNISAGLINDTQRDPRPKATDPTQQGVLIRVFAFLLLDSANPSQSSKKKSEDLQTRTLTVALRAARLCLDKNELNLALRVLERCSPRIPESQEEDVLFQMDTDATEDRQTFETTMKDLKGEFYLLRLLHSWKSARLDLAEHYHAKISLSGTSPTSNLAVKAADLFYEIARSLSKLGKQDDAVKWFERAWGVSDQVSPDHLSQEGAELLMSIGVSFADVLLSSQQTTHRKRAWEVASKLEQTHGLSNRLTIPILKFQILANERRVDPDHMANTLLHIVKLAVLTEENFAMIMKTLRKACEKSCTTALHALRTFICHRLLPDIEDNSQSKSVSQGWLEKASVAYILFHTRLPTFAPATSLDDLQDLFDTISNTLQSPFTAKATHAAQTLMWKAIGQSSGNTFKWCQLLRHPLFENAGYINKARIGRKLMCIAIDEGNIAAAREAFYQMPETARNDGPSRLLAFRAALVSRDDDFAMESLQAIAKTVAKDPTFLYACVLESQQHGMGHMTLAALKAVLSQQPSGIQMPALLRCAARLAVSINSDQDYSNDDTALEVIKLFERASHHIQDLRQLSKTQWTAENQWWSKNSYNFALRQCKEMPPDYTVRMLEVCAAFMDCYPTDNEQQPQNDLRKRRLLCAFLSTTALIVMGRSGEVGSEHTNQCFLHARDQIVKFKLLQAEVGNKDLGPEATARMFAMLKFELECIMQLQQWERLNDTLRECLEVRPVERWDALADLIIIMHEHLDAPSQESHYEMITQVLQRIINDTWKKQKEIVKVARWVRFTFTLCLKHTQNNFSLKLLGQAATMAENGYRGKQDHYPESELQWLATTSFNRAIDILVEEENDAEAFRWMDAALGLAKWSQDSGSLHAILTGKREAAEQHVRDREMQA</sequence>
<dbReference type="Pfam" id="PF08631">
    <property type="entry name" value="SPO22"/>
    <property type="match status" value="1"/>
</dbReference>
<keyword evidence="3" id="KW-1185">Reference proteome</keyword>
<dbReference type="PANTHER" id="PTHR40375:SF2">
    <property type="entry name" value="SPORULATION-SPECIFIC PROTEIN 22"/>
    <property type="match status" value="1"/>
</dbReference>
<dbReference type="InterPro" id="IPR039057">
    <property type="entry name" value="Spo22/ZIP4"/>
</dbReference>
<keyword evidence="1" id="KW-0469">Meiosis</keyword>
<evidence type="ECO:0000313" key="2">
    <source>
        <dbReference type="EMBL" id="KAK4506953.1"/>
    </source>
</evidence>
<reference evidence="2 3" key="1">
    <citation type="journal article" date="2023" name="G3 (Bethesda)">
        <title>A chromosome-level genome assembly of Zasmidium syzygii isolated from banana leaves.</title>
        <authorList>
            <person name="van Westerhoven A.C."/>
            <person name="Mehrabi R."/>
            <person name="Talebi R."/>
            <person name="Steentjes M.B.F."/>
            <person name="Corcolon B."/>
            <person name="Chong P.A."/>
            <person name="Kema G.H.J."/>
            <person name="Seidl M.F."/>
        </authorList>
    </citation>
    <scope>NUCLEOTIDE SEQUENCE [LARGE SCALE GENOMIC DNA]</scope>
    <source>
        <strain evidence="2 3">P124</strain>
    </source>
</reference>
<name>A0ABR0F0S9_ZASCE</name>
<organism evidence="2 3">
    <name type="scientific">Zasmidium cellare</name>
    <name type="common">Wine cellar mold</name>
    <name type="synonym">Racodium cellare</name>
    <dbReference type="NCBI Taxonomy" id="395010"/>
    <lineage>
        <taxon>Eukaryota</taxon>
        <taxon>Fungi</taxon>
        <taxon>Dikarya</taxon>
        <taxon>Ascomycota</taxon>
        <taxon>Pezizomycotina</taxon>
        <taxon>Dothideomycetes</taxon>
        <taxon>Dothideomycetidae</taxon>
        <taxon>Mycosphaerellales</taxon>
        <taxon>Mycosphaerellaceae</taxon>
        <taxon>Zasmidium</taxon>
    </lineage>
</organism>
<comment type="caution">
    <text evidence="2">The sequence shown here is derived from an EMBL/GenBank/DDBJ whole genome shotgun (WGS) entry which is preliminary data.</text>
</comment>
<evidence type="ECO:0008006" key="4">
    <source>
        <dbReference type="Google" id="ProtNLM"/>
    </source>
</evidence>
<accession>A0ABR0F0S9</accession>
<dbReference type="EMBL" id="JAXOVC010000001">
    <property type="protein sequence ID" value="KAK4506953.1"/>
    <property type="molecule type" value="Genomic_DNA"/>
</dbReference>
<dbReference type="Proteomes" id="UP001305779">
    <property type="component" value="Unassembled WGS sequence"/>
</dbReference>
<dbReference type="InterPro" id="IPR013940">
    <property type="entry name" value="Spo22/ZIP4/TEX11"/>
</dbReference>
<evidence type="ECO:0000313" key="3">
    <source>
        <dbReference type="Proteomes" id="UP001305779"/>
    </source>
</evidence>
<evidence type="ECO:0000256" key="1">
    <source>
        <dbReference type="ARBA" id="ARBA00023254"/>
    </source>
</evidence>
<gene>
    <name evidence="2" type="ORF">PRZ48_000686</name>
</gene>
<proteinExistence type="predicted"/>
<protein>
    <recommendedName>
        <fullName evidence="4">Protein ZIP4 homolog</fullName>
    </recommendedName>
</protein>
<dbReference type="PANTHER" id="PTHR40375">
    <property type="entry name" value="SPORULATION-SPECIFIC PROTEIN 22"/>
    <property type="match status" value="1"/>
</dbReference>